<reference evidence="3 4" key="1">
    <citation type="submission" date="2016-02" db="EMBL/GenBank/DDBJ databases">
        <authorList>
            <consortium name="Pathogen Informatics"/>
        </authorList>
    </citation>
    <scope>NUCLEOTIDE SEQUENCE [LARGE SCALE GENOMIC DNA]</scope>
    <source>
        <strain evidence="3 4">LSS95</strain>
    </source>
</reference>
<sequence length="376" mass="43496">MIDFLLSIEEHKEKYDSRQAWKIRYPLSTILFLVFACQLAGIETWKEMEDFIEMNESVLREYVDLSAGCPSHDTLERVVSMVNPDFLKELKLSFEASSETTDFSKLIAVDGKTIRGNRRKHQSPTHIVTAYDGGNRISLGQVAVEDKSNEITAIPRLLRQLDLRKSVVTIDAMGTQTDITDVIITGRGDYCLAVKGNQGNLHEDIDLYFSDAKLLSTLTEKGCHYQTIEKARSQIEVRDYWVSHDVKWLSQRHPKWKKLRGIGMTKNIIDKDGVITEEVRYFILSFNGDVQTFSQVVRGHWSVESLHWLLDVVYREDKNQTLDKRAAFNLNAIRKACLHLLQMMTFPKEKLSYRRKQRYISVHLEDYLPQLFGNRG</sequence>
<dbReference type="GO" id="GO:0004803">
    <property type="term" value="F:transposase activity"/>
    <property type="evidence" value="ECO:0007669"/>
    <property type="project" value="InterPro"/>
</dbReference>
<dbReference type="InterPro" id="IPR032806">
    <property type="entry name" value="YbfD_N"/>
</dbReference>
<dbReference type="InterPro" id="IPR047647">
    <property type="entry name" value="ISAs1_transpos"/>
</dbReference>
<proteinExistence type="predicted"/>
<dbReference type="Pfam" id="PF01609">
    <property type="entry name" value="DDE_Tnp_1"/>
    <property type="match status" value="2"/>
</dbReference>
<dbReference type="RefSeq" id="WP_044754620.1">
    <property type="nucleotide sequence ID" value="NZ_CEEK01000043.1"/>
</dbReference>
<feature type="domain" description="H repeat-associated protein N-terminal" evidence="2">
    <location>
        <begin position="16"/>
        <end position="90"/>
    </location>
</feature>
<protein>
    <submittedName>
        <fullName evidence="3">Transposase</fullName>
    </submittedName>
</protein>
<dbReference type="PANTHER" id="PTHR30298">
    <property type="entry name" value="H REPEAT-ASSOCIATED PREDICTED TRANSPOSASE"/>
    <property type="match status" value="1"/>
</dbReference>
<accession>A0A0Z8K6Z9</accession>
<dbReference type="GO" id="GO:0003677">
    <property type="term" value="F:DNA binding"/>
    <property type="evidence" value="ECO:0007669"/>
    <property type="project" value="InterPro"/>
</dbReference>
<dbReference type="AlphaFoldDB" id="A0A0Z8K6Z9"/>
<dbReference type="Pfam" id="PF13808">
    <property type="entry name" value="DDE_Tnp_1_assoc"/>
    <property type="match status" value="1"/>
</dbReference>
<dbReference type="InterPro" id="IPR002559">
    <property type="entry name" value="Transposase_11"/>
</dbReference>
<name>A0A0Z8K6Z9_STRSU</name>
<dbReference type="Proteomes" id="UP000069831">
    <property type="component" value="Unassembled WGS sequence"/>
</dbReference>
<gene>
    <name evidence="3" type="ORF">ERS132457_00576</name>
</gene>
<feature type="domain" description="Transposase IS4-like" evidence="1">
    <location>
        <begin position="104"/>
        <end position="199"/>
    </location>
</feature>
<evidence type="ECO:0000313" key="4">
    <source>
        <dbReference type="Proteomes" id="UP000069831"/>
    </source>
</evidence>
<feature type="domain" description="Transposase IS4-like" evidence="1">
    <location>
        <begin position="206"/>
        <end position="338"/>
    </location>
</feature>
<dbReference type="NCBIfam" id="NF033564">
    <property type="entry name" value="transpos_ISAs1"/>
    <property type="match status" value="1"/>
</dbReference>
<evidence type="ECO:0000259" key="1">
    <source>
        <dbReference type="Pfam" id="PF01609"/>
    </source>
</evidence>
<dbReference type="EMBL" id="FIIR01000003">
    <property type="protein sequence ID" value="CYV66851.1"/>
    <property type="molecule type" value="Genomic_DNA"/>
</dbReference>
<dbReference type="GO" id="GO:0006313">
    <property type="term" value="P:DNA transposition"/>
    <property type="evidence" value="ECO:0007669"/>
    <property type="project" value="InterPro"/>
</dbReference>
<evidence type="ECO:0000313" key="3">
    <source>
        <dbReference type="EMBL" id="CYV66851.1"/>
    </source>
</evidence>
<dbReference type="InterPro" id="IPR051698">
    <property type="entry name" value="Transposase_11-like"/>
</dbReference>
<dbReference type="PANTHER" id="PTHR30298:SF0">
    <property type="entry name" value="PROTEIN YBFL-RELATED"/>
    <property type="match status" value="1"/>
</dbReference>
<organism evidence="3 4">
    <name type="scientific">Streptococcus suis</name>
    <dbReference type="NCBI Taxonomy" id="1307"/>
    <lineage>
        <taxon>Bacteria</taxon>
        <taxon>Bacillati</taxon>
        <taxon>Bacillota</taxon>
        <taxon>Bacilli</taxon>
        <taxon>Lactobacillales</taxon>
        <taxon>Streptococcaceae</taxon>
        <taxon>Streptococcus</taxon>
    </lineage>
</organism>
<evidence type="ECO:0000259" key="2">
    <source>
        <dbReference type="Pfam" id="PF13808"/>
    </source>
</evidence>